<dbReference type="EMBL" id="OIVN01006244">
    <property type="protein sequence ID" value="SPD28750.1"/>
    <property type="molecule type" value="Genomic_DNA"/>
</dbReference>
<sequence>MFFLPRFPHPALPPPQIFFCPASLTPPPTNLPYTVPHAASHQPPSRCHAAPHSFTPQITPSSLSRRRSCRPLCHAADPRSVTPQITPQILSVTPQILAQSRRRSSLSHAAALHYNPILGAGRGDAGRSGSGAGRDKLPRPPGRGGVGVGSPIVGFTKVVL</sequence>
<proteinExistence type="predicted"/>
<feature type="compositionally biased region" description="Gly residues" evidence="1">
    <location>
        <begin position="120"/>
        <end position="132"/>
    </location>
</feature>
<organism evidence="2">
    <name type="scientific">Fagus sylvatica</name>
    <name type="common">Beechnut</name>
    <dbReference type="NCBI Taxonomy" id="28930"/>
    <lineage>
        <taxon>Eukaryota</taxon>
        <taxon>Viridiplantae</taxon>
        <taxon>Streptophyta</taxon>
        <taxon>Embryophyta</taxon>
        <taxon>Tracheophyta</taxon>
        <taxon>Spermatophyta</taxon>
        <taxon>Magnoliopsida</taxon>
        <taxon>eudicotyledons</taxon>
        <taxon>Gunneridae</taxon>
        <taxon>Pentapetalae</taxon>
        <taxon>rosids</taxon>
        <taxon>fabids</taxon>
        <taxon>Fagales</taxon>
        <taxon>Fagaceae</taxon>
        <taxon>Fagus</taxon>
    </lineage>
</organism>
<dbReference type="AlphaFoldDB" id="A0A2N9IWX5"/>
<accession>A0A2N9IWX5</accession>
<protein>
    <submittedName>
        <fullName evidence="2">Uncharacterized protein</fullName>
    </submittedName>
</protein>
<feature type="region of interest" description="Disordered" evidence="1">
    <location>
        <begin position="117"/>
        <end position="148"/>
    </location>
</feature>
<evidence type="ECO:0000256" key="1">
    <source>
        <dbReference type="SAM" id="MobiDB-lite"/>
    </source>
</evidence>
<evidence type="ECO:0000313" key="2">
    <source>
        <dbReference type="EMBL" id="SPD28750.1"/>
    </source>
</evidence>
<name>A0A2N9IWX5_FAGSY</name>
<reference evidence="2" key="1">
    <citation type="submission" date="2018-02" db="EMBL/GenBank/DDBJ databases">
        <authorList>
            <person name="Cohen D.B."/>
            <person name="Kent A.D."/>
        </authorList>
    </citation>
    <scope>NUCLEOTIDE SEQUENCE</scope>
</reference>
<gene>
    <name evidence="2" type="ORF">FSB_LOCUS56632</name>
</gene>